<feature type="compositionally biased region" description="Basic residues" evidence="1">
    <location>
        <begin position="128"/>
        <end position="140"/>
    </location>
</feature>
<evidence type="ECO:0000313" key="3">
    <source>
        <dbReference type="WBParaSite" id="Gr19_v10_g6653.t1"/>
    </source>
</evidence>
<sequence length="140" mass="15379">MVGKKRVFGWLPSSAEQFLRSRRPTIDWPRRRSFPLRGEEEAGERTLNGRTGGRIANAKEPVPPLPLLQFSSLSPQPIQLEQQQKEESCAGKERRIVSTASVAARAHAARAEGGADDDDGLKSSRPSPPRRRRRAAAAGS</sequence>
<reference evidence="3" key="1">
    <citation type="submission" date="2022-11" db="UniProtKB">
        <authorList>
            <consortium name="WormBaseParasite"/>
        </authorList>
    </citation>
    <scope>IDENTIFICATION</scope>
</reference>
<protein>
    <submittedName>
        <fullName evidence="3">Uncharacterized protein</fullName>
    </submittedName>
</protein>
<dbReference type="WBParaSite" id="Gr19_v10_g6653.t1">
    <property type="protein sequence ID" value="Gr19_v10_g6653.t1"/>
    <property type="gene ID" value="Gr19_v10_g6653"/>
</dbReference>
<dbReference type="AlphaFoldDB" id="A0A914I298"/>
<organism evidence="2 3">
    <name type="scientific">Globodera rostochiensis</name>
    <name type="common">Golden nematode worm</name>
    <name type="synonym">Heterodera rostochiensis</name>
    <dbReference type="NCBI Taxonomy" id="31243"/>
    <lineage>
        <taxon>Eukaryota</taxon>
        <taxon>Metazoa</taxon>
        <taxon>Ecdysozoa</taxon>
        <taxon>Nematoda</taxon>
        <taxon>Chromadorea</taxon>
        <taxon>Rhabditida</taxon>
        <taxon>Tylenchina</taxon>
        <taxon>Tylenchomorpha</taxon>
        <taxon>Tylenchoidea</taxon>
        <taxon>Heteroderidae</taxon>
        <taxon>Heteroderinae</taxon>
        <taxon>Globodera</taxon>
    </lineage>
</organism>
<feature type="region of interest" description="Disordered" evidence="1">
    <location>
        <begin position="37"/>
        <end position="63"/>
    </location>
</feature>
<evidence type="ECO:0000256" key="1">
    <source>
        <dbReference type="SAM" id="MobiDB-lite"/>
    </source>
</evidence>
<evidence type="ECO:0000313" key="2">
    <source>
        <dbReference type="Proteomes" id="UP000887572"/>
    </source>
</evidence>
<accession>A0A914I298</accession>
<name>A0A914I298_GLORO</name>
<dbReference type="Proteomes" id="UP000887572">
    <property type="component" value="Unplaced"/>
</dbReference>
<proteinExistence type="predicted"/>
<keyword evidence="2" id="KW-1185">Reference proteome</keyword>
<feature type="region of interest" description="Disordered" evidence="1">
    <location>
        <begin position="100"/>
        <end position="140"/>
    </location>
</feature>